<gene>
    <name evidence="7" type="ORF">Asera_23040</name>
</gene>
<keyword evidence="4 6" id="KW-1133">Transmembrane helix</keyword>
<accession>A0A810L150</accession>
<proteinExistence type="predicted"/>
<dbReference type="GO" id="GO:0015658">
    <property type="term" value="F:branched-chain amino acid transmembrane transporter activity"/>
    <property type="evidence" value="ECO:0007669"/>
    <property type="project" value="InterPro"/>
</dbReference>
<organism evidence="7 8">
    <name type="scientific">Actinocatenispora sera</name>
    <dbReference type="NCBI Taxonomy" id="390989"/>
    <lineage>
        <taxon>Bacteria</taxon>
        <taxon>Bacillati</taxon>
        <taxon>Actinomycetota</taxon>
        <taxon>Actinomycetes</taxon>
        <taxon>Micromonosporales</taxon>
        <taxon>Micromonosporaceae</taxon>
        <taxon>Actinocatenispora</taxon>
    </lineage>
</organism>
<comment type="subcellular location">
    <subcellularLocation>
        <location evidence="1">Cell membrane</location>
        <topology evidence="1">Multi-pass membrane protein</topology>
    </subcellularLocation>
</comment>
<dbReference type="InterPro" id="IPR001851">
    <property type="entry name" value="ABC_transp_permease"/>
</dbReference>
<dbReference type="PANTHER" id="PTHR30482:SF18">
    <property type="entry name" value="BRANCHED AMINO ACID TRANSPORT SYSTEM PERMEASE"/>
    <property type="match status" value="1"/>
</dbReference>
<sequence>MAATDTAPAEAPSGLLGRVDAHRVLRPLVRVGLPAVLLLVALLLIPFVFTRVAPYTMSDGVLLVLLATASLGLVPLTGYAGQVSLGQAAFYGTGAYATAIMTVHYHQSPLLGILVGMIAAGLLAWLLGLALFRAAGHYLTLATIAVGLVLAVVVKQFDLTGGAEGISGLPALSLGGLEFSDDVSFFYLAAGVLVVASLVVQRVCRSQLGTTLLAISDSPIAAQSAGVDPAPQKRFAFVLAAVVSALAGSLYALWSSFVDVNTLDLNLSLQLLIIATVGGRRSVYGATVGAFVVVSLARFAKEWLPAVSSHAGGQVEIIAYGLALILVLRLLPRGIVGAIAASLKRLVTPTAKASE</sequence>
<feature type="transmembrane region" description="Helical" evidence="6">
    <location>
        <begin position="183"/>
        <end position="200"/>
    </location>
</feature>
<keyword evidence="5 6" id="KW-0472">Membrane</keyword>
<dbReference type="EMBL" id="AP023354">
    <property type="protein sequence ID" value="BCJ28196.1"/>
    <property type="molecule type" value="Genomic_DNA"/>
</dbReference>
<keyword evidence="8" id="KW-1185">Reference proteome</keyword>
<evidence type="ECO:0000256" key="2">
    <source>
        <dbReference type="ARBA" id="ARBA00022475"/>
    </source>
</evidence>
<dbReference type="PANTHER" id="PTHR30482">
    <property type="entry name" value="HIGH-AFFINITY BRANCHED-CHAIN AMINO ACID TRANSPORT SYSTEM PERMEASE"/>
    <property type="match status" value="1"/>
</dbReference>
<feature type="transmembrane region" description="Helical" evidence="6">
    <location>
        <begin position="61"/>
        <end position="81"/>
    </location>
</feature>
<evidence type="ECO:0000313" key="8">
    <source>
        <dbReference type="Proteomes" id="UP000680750"/>
    </source>
</evidence>
<name>A0A810L150_9ACTN</name>
<dbReference type="Proteomes" id="UP000680750">
    <property type="component" value="Chromosome"/>
</dbReference>
<keyword evidence="3 6" id="KW-0812">Transmembrane</keyword>
<feature type="transmembrane region" description="Helical" evidence="6">
    <location>
        <begin position="235"/>
        <end position="254"/>
    </location>
</feature>
<feature type="transmembrane region" description="Helical" evidence="6">
    <location>
        <begin position="28"/>
        <end position="49"/>
    </location>
</feature>
<dbReference type="GO" id="GO:0005886">
    <property type="term" value="C:plasma membrane"/>
    <property type="evidence" value="ECO:0007669"/>
    <property type="project" value="UniProtKB-SubCell"/>
</dbReference>
<feature type="transmembrane region" description="Helical" evidence="6">
    <location>
        <begin position="111"/>
        <end position="131"/>
    </location>
</feature>
<dbReference type="InterPro" id="IPR043428">
    <property type="entry name" value="LivM-like"/>
</dbReference>
<dbReference type="AlphaFoldDB" id="A0A810L150"/>
<dbReference type="CDD" id="cd06581">
    <property type="entry name" value="TM_PBP1_LivM_like"/>
    <property type="match status" value="1"/>
</dbReference>
<protein>
    <submittedName>
        <fullName evidence="7">Branched-chain amino acid ABC transporter permease</fullName>
    </submittedName>
</protein>
<evidence type="ECO:0000256" key="5">
    <source>
        <dbReference type="ARBA" id="ARBA00023136"/>
    </source>
</evidence>
<dbReference type="KEGG" id="aser:Asera_23040"/>
<evidence type="ECO:0000256" key="6">
    <source>
        <dbReference type="SAM" id="Phobius"/>
    </source>
</evidence>
<evidence type="ECO:0000256" key="3">
    <source>
        <dbReference type="ARBA" id="ARBA00022692"/>
    </source>
</evidence>
<dbReference type="Pfam" id="PF02653">
    <property type="entry name" value="BPD_transp_2"/>
    <property type="match status" value="1"/>
</dbReference>
<evidence type="ECO:0000313" key="7">
    <source>
        <dbReference type="EMBL" id="BCJ28196.1"/>
    </source>
</evidence>
<evidence type="ECO:0000256" key="4">
    <source>
        <dbReference type="ARBA" id="ARBA00022989"/>
    </source>
</evidence>
<dbReference type="RefSeq" id="WP_084132628.1">
    <property type="nucleotide sequence ID" value="NZ_AP023354.1"/>
</dbReference>
<dbReference type="OrthoDB" id="9814461at2"/>
<keyword evidence="2" id="KW-1003">Cell membrane</keyword>
<feature type="transmembrane region" description="Helical" evidence="6">
    <location>
        <begin position="138"/>
        <end position="157"/>
    </location>
</feature>
<reference evidence="7" key="1">
    <citation type="submission" date="2020-08" db="EMBL/GenBank/DDBJ databases">
        <title>Whole genome shotgun sequence of Actinocatenispora sera NBRC 101916.</title>
        <authorList>
            <person name="Komaki H."/>
            <person name="Tamura T."/>
        </authorList>
    </citation>
    <scope>NUCLEOTIDE SEQUENCE</scope>
    <source>
        <strain evidence="7">NBRC 101916</strain>
    </source>
</reference>
<feature type="transmembrane region" description="Helical" evidence="6">
    <location>
        <begin position="283"/>
        <end position="300"/>
    </location>
</feature>
<evidence type="ECO:0000256" key="1">
    <source>
        <dbReference type="ARBA" id="ARBA00004651"/>
    </source>
</evidence>